<evidence type="ECO:0000313" key="2">
    <source>
        <dbReference type="EMBL" id="KJD35356.1"/>
    </source>
</evidence>
<dbReference type="EMBL" id="JTDW01000006">
    <property type="protein sequence ID" value="KJD35356.1"/>
    <property type="molecule type" value="Genomic_DNA"/>
</dbReference>
<dbReference type="AlphaFoldDB" id="A0A0D7W8B6"/>
<keyword evidence="3" id="KW-1185">Reference proteome</keyword>
<name>A0A0D7W8B6_9FLAO</name>
<organism evidence="2 3">
    <name type="scientific">Neotamlana sedimentorum</name>
    <dbReference type="NCBI Taxonomy" id="1435349"/>
    <lineage>
        <taxon>Bacteria</taxon>
        <taxon>Pseudomonadati</taxon>
        <taxon>Bacteroidota</taxon>
        <taxon>Flavobacteriia</taxon>
        <taxon>Flavobacteriales</taxon>
        <taxon>Flavobacteriaceae</taxon>
        <taxon>Neotamlana</taxon>
    </lineage>
</organism>
<feature type="transmembrane region" description="Helical" evidence="1">
    <location>
        <begin position="29"/>
        <end position="46"/>
    </location>
</feature>
<comment type="caution">
    <text evidence="2">The sequence shown here is derived from an EMBL/GenBank/DDBJ whole genome shotgun (WGS) entry which is preliminary data.</text>
</comment>
<keyword evidence="1" id="KW-1133">Transmembrane helix</keyword>
<reference evidence="2 3" key="1">
    <citation type="submission" date="2014-11" db="EMBL/GenBank/DDBJ databases">
        <title>Tamlana sedimentorum sp. nov., isolated from shallow sand sediments of the Sea of Japan.</title>
        <authorList>
            <person name="Romanenko L.A."/>
        </authorList>
    </citation>
    <scope>NUCLEOTIDE SEQUENCE [LARGE SCALE GENOMIC DNA]</scope>
    <source>
        <strain evidence="2 3">JCM 19808</strain>
    </source>
</reference>
<accession>A0A0D7W8B6</accession>
<dbReference type="PATRIC" id="fig|1435349.4.peg.2918"/>
<protein>
    <submittedName>
        <fullName evidence="2">Uncharacterized protein</fullName>
    </submittedName>
</protein>
<dbReference type="Proteomes" id="UP000032578">
    <property type="component" value="Unassembled WGS sequence"/>
</dbReference>
<sequence>MALPNASSRLKKYIKANIISIKPITITQYFFRLIHIIYFLSVPLAFKNLTNRICARIYKIGKG</sequence>
<evidence type="ECO:0000256" key="1">
    <source>
        <dbReference type="SAM" id="Phobius"/>
    </source>
</evidence>
<keyword evidence="1" id="KW-0472">Membrane</keyword>
<keyword evidence="1" id="KW-0812">Transmembrane</keyword>
<evidence type="ECO:0000313" key="3">
    <source>
        <dbReference type="Proteomes" id="UP000032578"/>
    </source>
</evidence>
<gene>
    <name evidence="2" type="ORF">PW52_09625</name>
</gene>
<proteinExistence type="predicted"/>